<dbReference type="InterPro" id="IPR018035">
    <property type="entry name" value="Flagellar_FliH/T3SS_HrpE"/>
</dbReference>
<evidence type="ECO:0000256" key="5">
    <source>
        <dbReference type="ARBA" id="ARBA00022448"/>
    </source>
</evidence>
<dbReference type="PATRIC" id="fig|345073.21.peg.2169"/>
<evidence type="ECO:0000256" key="9">
    <source>
        <dbReference type="ARBA" id="ARBA00023225"/>
    </source>
</evidence>
<evidence type="ECO:0000256" key="4">
    <source>
        <dbReference type="ARBA" id="ARBA00016507"/>
    </source>
</evidence>
<dbReference type="GO" id="GO:0044781">
    <property type="term" value="P:bacterial-type flagellum organization"/>
    <property type="evidence" value="ECO:0007669"/>
    <property type="project" value="UniProtKB-KW"/>
</dbReference>
<dbReference type="eggNOG" id="COG1317">
    <property type="taxonomic scope" value="Bacteria"/>
</dbReference>
<evidence type="ECO:0000256" key="3">
    <source>
        <dbReference type="ARBA" id="ARBA00006602"/>
    </source>
</evidence>
<organism evidence="12 13">
    <name type="scientific">Vibrio cholerae serotype O1 (strain ATCC 39541 / Classical Ogawa 395 / O395)</name>
    <dbReference type="NCBI Taxonomy" id="345073"/>
    <lineage>
        <taxon>Bacteria</taxon>
        <taxon>Pseudomonadati</taxon>
        <taxon>Pseudomonadota</taxon>
        <taxon>Gammaproteobacteria</taxon>
        <taxon>Vibrionales</taxon>
        <taxon>Vibrionaceae</taxon>
        <taxon>Vibrio</taxon>
    </lineage>
</organism>
<reference evidence="12 13" key="1">
    <citation type="submission" date="2007-03" db="EMBL/GenBank/DDBJ databases">
        <authorList>
            <person name="Heidelberg J."/>
        </authorList>
    </citation>
    <scope>NUCLEOTIDE SEQUENCE [LARGE SCALE GENOMIC DNA]</scope>
    <source>
        <strain evidence="13">ATCC 39541 / Classical Ogawa 395 / O395</strain>
    </source>
</reference>
<evidence type="ECO:0000256" key="6">
    <source>
        <dbReference type="ARBA" id="ARBA00022490"/>
    </source>
</evidence>
<keyword evidence="6" id="KW-0963">Cytoplasm</keyword>
<name>A0A0H3AGN8_VIBC3</name>
<keyword evidence="12" id="KW-0966">Cell projection</keyword>
<evidence type="ECO:0000256" key="1">
    <source>
        <dbReference type="ARBA" id="ARBA00003041"/>
    </source>
</evidence>
<evidence type="ECO:0000313" key="13">
    <source>
        <dbReference type="Proteomes" id="UP000000249"/>
    </source>
</evidence>
<proteinExistence type="inferred from homology"/>
<evidence type="ECO:0000256" key="7">
    <source>
        <dbReference type="ARBA" id="ARBA00022795"/>
    </source>
</evidence>
<dbReference type="GO" id="GO:0003774">
    <property type="term" value="F:cytoskeletal motor activity"/>
    <property type="evidence" value="ECO:0007669"/>
    <property type="project" value="InterPro"/>
</dbReference>
<dbReference type="GO" id="GO:0071973">
    <property type="term" value="P:bacterial-type flagellum-dependent cell motility"/>
    <property type="evidence" value="ECO:0007669"/>
    <property type="project" value="InterPro"/>
</dbReference>
<dbReference type="GO" id="GO:0009288">
    <property type="term" value="C:bacterial-type flagellum"/>
    <property type="evidence" value="ECO:0007669"/>
    <property type="project" value="InterPro"/>
</dbReference>
<comment type="similarity">
    <text evidence="3">Belongs to the FliH family.</text>
</comment>
<keyword evidence="8" id="KW-0653">Protein transport</keyword>
<evidence type="ECO:0000256" key="2">
    <source>
        <dbReference type="ARBA" id="ARBA00004496"/>
    </source>
</evidence>
<dbReference type="InterPro" id="IPR051472">
    <property type="entry name" value="T3SS_Stator/FliH"/>
</dbReference>
<dbReference type="NCBIfam" id="NF004267">
    <property type="entry name" value="PRK05687.1-3"/>
    <property type="match status" value="1"/>
</dbReference>
<dbReference type="Pfam" id="PF02108">
    <property type="entry name" value="FliH"/>
    <property type="match status" value="1"/>
</dbReference>
<dbReference type="PRINTS" id="PR01003">
    <property type="entry name" value="FLGFLIH"/>
</dbReference>
<evidence type="ECO:0000313" key="12">
    <source>
        <dbReference type="EMBL" id="ABQ20120.1"/>
    </source>
</evidence>
<evidence type="ECO:0000259" key="11">
    <source>
        <dbReference type="Pfam" id="PF02108"/>
    </source>
</evidence>
<dbReference type="GO" id="GO:0015031">
    <property type="term" value="P:protein transport"/>
    <property type="evidence" value="ECO:0007669"/>
    <property type="project" value="UniProtKB-KW"/>
</dbReference>
<keyword evidence="9" id="KW-1006">Bacterial flagellum protein export</keyword>
<dbReference type="KEGG" id="vcr:VC395_2245"/>
<dbReference type="NCBIfam" id="NF004270">
    <property type="entry name" value="PRK05687.2-1"/>
    <property type="match status" value="1"/>
</dbReference>
<feature type="domain" description="Flagellar assembly protein FliH/Type III secretion system HrpE" evidence="11">
    <location>
        <begin position="129"/>
        <end position="255"/>
    </location>
</feature>
<feature type="region of interest" description="Disordered" evidence="10">
    <location>
        <begin position="1"/>
        <end position="25"/>
    </location>
</feature>
<dbReference type="InterPro" id="IPR000563">
    <property type="entry name" value="Flag_FliH"/>
</dbReference>
<dbReference type="PANTHER" id="PTHR34982:SF1">
    <property type="entry name" value="FLAGELLAR ASSEMBLY PROTEIN FLIH"/>
    <property type="match status" value="1"/>
</dbReference>
<dbReference type="EMBL" id="CP000627">
    <property type="protein sequence ID" value="ABQ20120.1"/>
    <property type="molecule type" value="Genomic_DNA"/>
</dbReference>
<sequence length="270" mass="29994">MRITMSGERKRGFIRPGTDDATVTPQRWGLPDYGAESNKAAKQTAFNYDPGWIPNFDEPEQVVEHEFSEEEIALIRTAAQQEGFEAGQAEGYQQGFEQGKAEGFQAGHQEGQTQGYQDGVAEGQALIQEQVKTFMALANQFAQPLDLLNAQVEKQLVDMVLALTKEVVHVEVQTNPQVILDTVKASVEALPIAGHAITLKLNPEDVEIIRQAYGEQEIETRNWTLLSEPALSRGDVQIEAGESSVSYRMEERIRSVLKSFCGINRHHPGE</sequence>
<dbReference type="OrthoDB" id="8480773at2"/>
<keyword evidence="5" id="KW-0813">Transport</keyword>
<keyword evidence="12" id="KW-0282">Flagellum</keyword>
<dbReference type="SMR" id="A0A0H3AGN8"/>
<comment type="function">
    <text evidence="1">Needed for flagellar regrowth and assembly.</text>
</comment>
<gene>
    <name evidence="12" type="ordered locus">VC0395_A1715</name>
</gene>
<keyword evidence="7" id="KW-1005">Bacterial flagellum biogenesis</keyword>
<comment type="subcellular location">
    <subcellularLocation>
        <location evidence="2">Cytoplasm</location>
    </subcellularLocation>
</comment>
<evidence type="ECO:0000256" key="10">
    <source>
        <dbReference type="SAM" id="MobiDB-lite"/>
    </source>
</evidence>
<dbReference type="KEGG" id="vco:VC0395_A1715"/>
<protein>
    <recommendedName>
        <fullName evidence="4">Flagellar assembly protein FliH</fullName>
    </recommendedName>
</protein>
<keyword evidence="12" id="KW-0969">Cilium</keyword>
<dbReference type="GO" id="GO:0005829">
    <property type="term" value="C:cytosol"/>
    <property type="evidence" value="ECO:0007669"/>
    <property type="project" value="TreeGrafter"/>
</dbReference>
<dbReference type="PANTHER" id="PTHR34982">
    <property type="entry name" value="YOP PROTEINS TRANSLOCATION PROTEIN L"/>
    <property type="match status" value="1"/>
</dbReference>
<evidence type="ECO:0000256" key="8">
    <source>
        <dbReference type="ARBA" id="ARBA00022927"/>
    </source>
</evidence>
<dbReference type="Proteomes" id="UP000000249">
    <property type="component" value="Chromosome 1"/>
</dbReference>
<accession>A0A0H3AGN8</accession>
<dbReference type="AlphaFoldDB" id="A0A0H3AGN8"/>